<reference evidence="1 2" key="1">
    <citation type="journal article" date="2020" name="BMC Genomics">
        <title>Intraspecific diversification of the crop wild relative Brassica cretica Lam. using demographic model selection.</title>
        <authorList>
            <person name="Kioukis A."/>
            <person name="Michalopoulou V.A."/>
            <person name="Briers L."/>
            <person name="Pirintsos S."/>
            <person name="Studholme D.J."/>
            <person name="Pavlidis P."/>
            <person name="Sarris P.F."/>
        </authorList>
    </citation>
    <scope>NUCLEOTIDE SEQUENCE [LARGE SCALE GENOMIC DNA]</scope>
    <source>
        <strain evidence="2">cv. PFS-1207/04</strain>
    </source>
</reference>
<dbReference type="EMBL" id="QGKV02000832">
    <property type="protein sequence ID" value="KAF3549508.1"/>
    <property type="molecule type" value="Genomic_DNA"/>
</dbReference>
<organism evidence="1 2">
    <name type="scientific">Brassica cretica</name>
    <name type="common">Mustard</name>
    <dbReference type="NCBI Taxonomy" id="69181"/>
    <lineage>
        <taxon>Eukaryota</taxon>
        <taxon>Viridiplantae</taxon>
        <taxon>Streptophyta</taxon>
        <taxon>Embryophyta</taxon>
        <taxon>Tracheophyta</taxon>
        <taxon>Spermatophyta</taxon>
        <taxon>Magnoliopsida</taxon>
        <taxon>eudicotyledons</taxon>
        <taxon>Gunneridae</taxon>
        <taxon>Pentapetalae</taxon>
        <taxon>rosids</taxon>
        <taxon>malvids</taxon>
        <taxon>Brassicales</taxon>
        <taxon>Brassicaceae</taxon>
        <taxon>Brassiceae</taxon>
        <taxon>Brassica</taxon>
    </lineage>
</organism>
<evidence type="ECO:0000313" key="1">
    <source>
        <dbReference type="EMBL" id="KAF3549508.1"/>
    </source>
</evidence>
<comment type="caution">
    <text evidence="1">The sequence shown here is derived from an EMBL/GenBank/DDBJ whole genome shotgun (WGS) entry which is preliminary data.</text>
</comment>
<proteinExistence type="predicted"/>
<sequence>MVLRFGGTLVGSRPRDDFVSLPCFAGVAMVAGEQIVTWGSLGPRPSIRTRRLDPEVLLLKPEGLEPEGFLSKSRRLDPEVPLNLGGVRPEIFLGPGARTRRLVILDLEVFSSRSHSAALGQATIDLSLGFAFCYSEVSHYRDSFSMYSAFCTKAAPSLLFAGVSLPGGMTHSSDFSILPVLSSRN</sequence>
<dbReference type="Proteomes" id="UP000266723">
    <property type="component" value="Unassembled WGS sequence"/>
</dbReference>
<keyword evidence="2" id="KW-1185">Reference proteome</keyword>
<evidence type="ECO:0000313" key="2">
    <source>
        <dbReference type="Proteomes" id="UP000266723"/>
    </source>
</evidence>
<name>A0ABQ7CE90_BRACR</name>
<accession>A0ABQ7CE90</accession>
<gene>
    <name evidence="1" type="ORF">DY000_02007902</name>
</gene>
<protein>
    <submittedName>
        <fullName evidence="1">Uncharacterized protein</fullName>
    </submittedName>
</protein>